<dbReference type="Gene3D" id="3.30.450.370">
    <property type="match status" value="1"/>
</dbReference>
<dbReference type="RefSeq" id="WP_001330920.1">
    <property type="nucleotide sequence ID" value="NZ_BFNV01000208.1"/>
</dbReference>
<dbReference type="GO" id="GO:0016887">
    <property type="term" value="F:ATP hydrolysis activity"/>
    <property type="evidence" value="ECO:0007669"/>
    <property type="project" value="InterPro"/>
</dbReference>
<dbReference type="Gene3D" id="3.40.50.300">
    <property type="entry name" value="P-loop containing nucleotide triphosphate hydrolases"/>
    <property type="match status" value="1"/>
</dbReference>
<dbReference type="Proteomes" id="UP001271591">
    <property type="component" value="Unassembled WGS sequence"/>
</dbReference>
<dbReference type="AlphaFoldDB" id="A0AAI9H472"/>
<comment type="caution">
    <text evidence="3">The sequence shown here is derived from an EMBL/GenBank/DDBJ whole genome shotgun (WGS) entry which is preliminary data.</text>
</comment>
<evidence type="ECO:0000313" key="3">
    <source>
        <dbReference type="EMBL" id="EMM0028969.1"/>
    </source>
</evidence>
<gene>
    <name evidence="3" type="ORF">P6223_005711</name>
    <name evidence="4" type="ORF">R8G00_30415</name>
</gene>
<evidence type="ECO:0000313" key="4">
    <source>
        <dbReference type="EMBL" id="MDW9353721.1"/>
    </source>
</evidence>
<dbReference type="CDD" id="cd01130">
    <property type="entry name" value="VirB11-like_ATPase"/>
    <property type="match status" value="1"/>
</dbReference>
<dbReference type="Pfam" id="PF00437">
    <property type="entry name" value="T2SSE"/>
    <property type="match status" value="1"/>
</dbReference>
<reference evidence="3" key="2">
    <citation type="submission" date="2024-02" db="EMBL/GenBank/DDBJ databases">
        <authorList>
            <consortium name="Clinical and Environmental Microbiology Branch: Whole genome sequencing antimicrobial resistance pathogens in the healthcare setting"/>
        </authorList>
    </citation>
    <scope>NUCLEOTIDE SEQUENCE</scope>
    <source>
        <strain evidence="3">2023CK-00345</strain>
    </source>
</reference>
<organism evidence="3">
    <name type="scientific">Escherichia coli</name>
    <dbReference type="NCBI Taxonomy" id="562"/>
    <lineage>
        <taxon>Bacteria</taxon>
        <taxon>Pseudomonadati</taxon>
        <taxon>Pseudomonadota</taxon>
        <taxon>Gammaproteobacteria</taxon>
        <taxon>Enterobacterales</taxon>
        <taxon>Enterobacteriaceae</taxon>
        <taxon>Escherichia</taxon>
    </lineage>
</organism>
<dbReference type="PANTHER" id="PTHR30486:SF6">
    <property type="entry name" value="TYPE IV PILUS RETRACTATION ATPASE PILT"/>
    <property type="match status" value="1"/>
</dbReference>
<dbReference type="InterPro" id="IPR027417">
    <property type="entry name" value="P-loop_NTPase"/>
</dbReference>
<dbReference type="PANTHER" id="PTHR30486">
    <property type="entry name" value="TWITCHING MOTILITY PROTEIN PILT"/>
    <property type="match status" value="1"/>
</dbReference>
<comment type="similarity">
    <text evidence="1">Belongs to the GSP E family.</text>
</comment>
<evidence type="ECO:0000259" key="2">
    <source>
        <dbReference type="Pfam" id="PF00437"/>
    </source>
</evidence>
<dbReference type="InterPro" id="IPR001482">
    <property type="entry name" value="T2SS/T4SS_dom"/>
</dbReference>
<dbReference type="SUPFAM" id="SSF52540">
    <property type="entry name" value="P-loop containing nucleoside triphosphate hydrolases"/>
    <property type="match status" value="1"/>
</dbReference>
<name>A0AAI9H472_ECOLX</name>
<accession>A0AAI9H472</accession>
<dbReference type="EMBL" id="JAWPMK010000007">
    <property type="protein sequence ID" value="MDW9353721.1"/>
    <property type="molecule type" value="Genomic_DNA"/>
</dbReference>
<proteinExistence type="inferred from homology"/>
<reference evidence="4" key="1">
    <citation type="submission" date="2023-10" db="EMBL/GenBank/DDBJ databases">
        <title>Draft Genome Sequence of a Shiga toxin-producing Escherichia coli strain from deer meat showing an IS-element integration in the B-subunit of the Shiga toxin Stx2b gene.</title>
        <authorList>
            <person name="Projahn M."/>
            <person name="Borowiak M."/>
        </authorList>
    </citation>
    <scope>NUCLEOTIDE SEQUENCE</scope>
    <source>
        <strain evidence="4">BfR-EC-18960</strain>
    </source>
</reference>
<sequence length="354" mass="40375">MDKKTKTYPFGEIEFFDQLEEHAWDQIHDGMLPIMDLYLDPTVTDIFINRYDNIYTSVNGKYVKTDSSFSSERALKAWIDQIATVLRQPFSTSGNYKYGDVIEPVLDARFPDGSRLMCTDPVISPQGSTVSLRKVPKQILEEKDFINSGMLTRDILDYLISVIQKRKNFIVAGNTGSGKTSLLRLLARYIDTMERVITAEDTQELHIHRYFPLGIALEAAHRKDVNADLPSLVHLTMRGNPDRVWVGEVRTAEAIAAYYMVLASGTIGNATTLHSVTPMGAIRKMTWLMSSYLSIDFQIAQDLIMSEVDVIIQCRRTSKHGRRITDIVEIREGKIVPIFKFDEEQEVHVRFDKK</sequence>
<protein>
    <submittedName>
        <fullName evidence="4">ATPase, T2SS/T4P/T4SS family</fullName>
    </submittedName>
    <submittedName>
        <fullName evidence="3">CpaF family protein</fullName>
    </submittedName>
</protein>
<dbReference type="EMBL" id="ABLFQU030000141">
    <property type="protein sequence ID" value="EMM0028969.1"/>
    <property type="molecule type" value="Genomic_DNA"/>
</dbReference>
<evidence type="ECO:0000256" key="1">
    <source>
        <dbReference type="ARBA" id="ARBA00006611"/>
    </source>
</evidence>
<feature type="domain" description="Bacterial type II secretion system protein E" evidence="2">
    <location>
        <begin position="34"/>
        <end position="312"/>
    </location>
</feature>
<dbReference type="InterPro" id="IPR050921">
    <property type="entry name" value="T4SS_GSP_E_ATPase"/>
</dbReference>